<gene>
    <name evidence="8" type="ORF">NX773_01285</name>
</gene>
<dbReference type="InterPro" id="IPR006426">
    <property type="entry name" value="Asn_synth_AEB"/>
</dbReference>
<dbReference type="InterPro" id="IPR017932">
    <property type="entry name" value="GATase_2_dom"/>
</dbReference>
<dbReference type="Gene3D" id="3.60.20.10">
    <property type="entry name" value="Glutamine Phosphoribosylpyrophosphate, subunit 1, domain 1"/>
    <property type="match status" value="1"/>
</dbReference>
<evidence type="ECO:0000256" key="5">
    <source>
        <dbReference type="ARBA" id="ARBA00022840"/>
    </source>
</evidence>
<name>A0ABT2BE87_9BURK</name>
<dbReference type="InterPro" id="IPR029055">
    <property type="entry name" value="Ntn_hydrolases_N"/>
</dbReference>
<proteinExistence type="inferred from homology"/>
<dbReference type="PROSITE" id="PS51278">
    <property type="entry name" value="GATASE_TYPE_2"/>
    <property type="match status" value="1"/>
</dbReference>
<comment type="catalytic activity">
    <reaction evidence="6">
        <text>L-aspartate + L-glutamine + ATP + H2O = L-asparagine + L-glutamate + AMP + diphosphate + H(+)</text>
        <dbReference type="Rhea" id="RHEA:12228"/>
        <dbReference type="ChEBI" id="CHEBI:15377"/>
        <dbReference type="ChEBI" id="CHEBI:15378"/>
        <dbReference type="ChEBI" id="CHEBI:29985"/>
        <dbReference type="ChEBI" id="CHEBI:29991"/>
        <dbReference type="ChEBI" id="CHEBI:30616"/>
        <dbReference type="ChEBI" id="CHEBI:33019"/>
        <dbReference type="ChEBI" id="CHEBI:58048"/>
        <dbReference type="ChEBI" id="CHEBI:58359"/>
        <dbReference type="ChEBI" id="CHEBI:456215"/>
        <dbReference type="EC" id="6.3.5.4"/>
    </reaction>
</comment>
<evidence type="ECO:0000256" key="2">
    <source>
        <dbReference type="ARBA" id="ARBA00005752"/>
    </source>
</evidence>
<evidence type="ECO:0000313" key="8">
    <source>
        <dbReference type="EMBL" id="MCS0606797.1"/>
    </source>
</evidence>
<evidence type="ECO:0000256" key="3">
    <source>
        <dbReference type="ARBA" id="ARBA00012737"/>
    </source>
</evidence>
<keyword evidence="9" id="KW-1185">Reference proteome</keyword>
<dbReference type="PANTHER" id="PTHR43284:SF1">
    <property type="entry name" value="ASPARAGINE SYNTHETASE"/>
    <property type="match status" value="1"/>
</dbReference>
<evidence type="ECO:0000256" key="4">
    <source>
        <dbReference type="ARBA" id="ARBA00022741"/>
    </source>
</evidence>
<keyword evidence="4" id="KW-0547">Nucleotide-binding</keyword>
<dbReference type="Pfam" id="PF00733">
    <property type="entry name" value="Asn_synthase"/>
    <property type="match status" value="1"/>
</dbReference>
<comment type="similarity">
    <text evidence="2">Belongs to the asparagine synthetase family.</text>
</comment>
<evidence type="ECO:0000256" key="1">
    <source>
        <dbReference type="ARBA" id="ARBA00005187"/>
    </source>
</evidence>
<dbReference type="Gene3D" id="3.40.50.620">
    <property type="entry name" value="HUPs"/>
    <property type="match status" value="2"/>
</dbReference>
<keyword evidence="5" id="KW-0067">ATP-binding</keyword>
<comment type="pathway">
    <text evidence="1">Amino-acid biosynthesis; L-asparagine biosynthesis; L-asparagine from L-aspartate (L-Gln route): step 1/1.</text>
</comment>
<dbReference type="InterPro" id="IPR001962">
    <property type="entry name" value="Asn_synthase"/>
</dbReference>
<dbReference type="EC" id="6.3.5.4" evidence="3"/>
<dbReference type="SUPFAM" id="SSF56235">
    <property type="entry name" value="N-terminal nucleophile aminohydrolases (Ntn hydrolases)"/>
    <property type="match status" value="1"/>
</dbReference>
<evidence type="ECO:0000313" key="9">
    <source>
        <dbReference type="Proteomes" id="UP001205861"/>
    </source>
</evidence>
<dbReference type="PIRSF" id="PIRSF001589">
    <property type="entry name" value="Asn_synthetase_glu-h"/>
    <property type="match status" value="1"/>
</dbReference>
<dbReference type="PANTHER" id="PTHR43284">
    <property type="entry name" value="ASPARAGINE SYNTHETASE (GLUTAMINE-HYDROLYZING)"/>
    <property type="match status" value="1"/>
</dbReference>
<feature type="domain" description="Glutamine amidotransferase type-2" evidence="7">
    <location>
        <begin position="1"/>
        <end position="191"/>
    </location>
</feature>
<evidence type="ECO:0000256" key="6">
    <source>
        <dbReference type="ARBA" id="ARBA00048741"/>
    </source>
</evidence>
<dbReference type="SUPFAM" id="SSF52402">
    <property type="entry name" value="Adenine nucleotide alpha hydrolases-like"/>
    <property type="match status" value="1"/>
</dbReference>
<dbReference type="Proteomes" id="UP001205861">
    <property type="component" value="Unassembled WGS sequence"/>
</dbReference>
<dbReference type="InterPro" id="IPR014729">
    <property type="entry name" value="Rossmann-like_a/b/a_fold"/>
</dbReference>
<dbReference type="InterPro" id="IPR051786">
    <property type="entry name" value="ASN_synthetase/amidase"/>
</dbReference>
<comment type="caution">
    <text evidence="8">The sequence shown here is derived from an EMBL/GenBank/DDBJ whole genome shotgun (WGS) entry which is preliminary data.</text>
</comment>
<reference evidence="8 9" key="1">
    <citation type="submission" date="2022-08" db="EMBL/GenBank/DDBJ databases">
        <title>Reclassification of Massilia species as members of the genera Telluria, Duganella, Pseudoduganella, Mokoshia gen. nov. and Zemynaea gen. nov. using orthogonal and non-orthogonal genome-based approaches.</title>
        <authorList>
            <person name="Bowman J.P."/>
        </authorList>
    </citation>
    <scope>NUCLEOTIDE SEQUENCE [LARGE SCALE GENOMIC DNA]</scope>
    <source>
        <strain evidence="8 9">JCM 31607</strain>
    </source>
</reference>
<dbReference type="Pfam" id="PF13537">
    <property type="entry name" value="GATase_7"/>
    <property type="match status" value="1"/>
</dbReference>
<sequence>MQEMLTPYGRDAQAARIVGNAGLLRTLLLITPEDRHDAQPLLDGANQCALLFDGRLDNREELAAALGLTAADIASMADSQLALLACLRWDTAALPRMLGDFAIAMWQPARARLWLARSPLGRRPLFWHRQDGFFAFATMPKALLAIPGVPCAPGETRLYEDLAMVPPSGPGSFFKDIARVQPGHVVTLDGTGLRSTPYHRFDNLKMLRLPSDQDYVDAFREHLDRAVARALRSAGKVASHLSSGFDSSTVTAVAARLLDGRGQDLLSYTSIPRPGFGAALASGRHADERAGATALSKRFPNIRHFLVNTDRVSPLDLLDPMVARLDRAPMNLMNLVWVTAINEHAVQQGAKVLLTGQKGNMTISYSGFRFLYSLLRSGDLGQWLHELRGFRRNGASWGHLLRSSFGPMLPQPVWNALQAARRRPGNTTGSPVHPRFVARMSASHPSAGVHVRRLPGQQMRIHVLMRQDPGEYYAAANWDGLEWRDPTADLRLVEFLLSVPERQFGHHGQDRWLLRRAMHEVLPPEITQARTKGLQCADWYETLTPEVPRMRSLVEEAARSSRVGEYVDLAPIEQALACWPSADEAKERGALDMQLQRTIAATGFMRYVENWDAASAVRPPQNLLDRVENGKPLFTPAKSFV</sequence>
<dbReference type="RefSeq" id="WP_258854598.1">
    <property type="nucleotide sequence ID" value="NZ_JANUGV010000001.1"/>
</dbReference>
<accession>A0ABT2BE87</accession>
<dbReference type="EMBL" id="JANUGV010000001">
    <property type="protein sequence ID" value="MCS0606797.1"/>
    <property type="molecule type" value="Genomic_DNA"/>
</dbReference>
<evidence type="ECO:0000259" key="7">
    <source>
        <dbReference type="PROSITE" id="PS51278"/>
    </source>
</evidence>
<protein>
    <recommendedName>
        <fullName evidence="3">asparagine synthase (glutamine-hydrolyzing)</fullName>
        <ecNumber evidence="3">6.3.5.4</ecNumber>
    </recommendedName>
</protein>
<organism evidence="8 9">
    <name type="scientific">Massilia solisilvae</name>
    <dbReference type="NCBI Taxonomy" id="1811225"/>
    <lineage>
        <taxon>Bacteria</taxon>
        <taxon>Pseudomonadati</taxon>
        <taxon>Pseudomonadota</taxon>
        <taxon>Betaproteobacteria</taxon>
        <taxon>Burkholderiales</taxon>
        <taxon>Oxalobacteraceae</taxon>
        <taxon>Telluria group</taxon>
        <taxon>Massilia</taxon>
    </lineage>
</organism>